<evidence type="ECO:0000256" key="10">
    <source>
        <dbReference type="ARBA" id="ARBA00030775"/>
    </source>
</evidence>
<comment type="similarity">
    <text evidence="9">Belongs to the GSP H family.</text>
</comment>
<keyword evidence="3" id="KW-1003">Cell membrane</keyword>
<organism evidence="13 14">
    <name type="scientific">Marinobacterium lutimaris</name>
    <dbReference type="NCBI Taxonomy" id="568106"/>
    <lineage>
        <taxon>Bacteria</taxon>
        <taxon>Pseudomonadati</taxon>
        <taxon>Pseudomonadota</taxon>
        <taxon>Gammaproteobacteria</taxon>
        <taxon>Oceanospirillales</taxon>
        <taxon>Oceanospirillaceae</taxon>
        <taxon>Marinobacterium</taxon>
    </lineage>
</organism>
<evidence type="ECO:0000256" key="9">
    <source>
        <dbReference type="ARBA" id="ARBA00025772"/>
    </source>
</evidence>
<dbReference type="GO" id="GO:0005886">
    <property type="term" value="C:plasma membrane"/>
    <property type="evidence" value="ECO:0007669"/>
    <property type="project" value="UniProtKB-SubCell"/>
</dbReference>
<evidence type="ECO:0000256" key="7">
    <source>
        <dbReference type="ARBA" id="ARBA00022989"/>
    </source>
</evidence>
<accession>A0A1H5Z6N2</accession>
<gene>
    <name evidence="13" type="ORF">SAMN05444390_1012045</name>
</gene>
<evidence type="ECO:0000256" key="6">
    <source>
        <dbReference type="ARBA" id="ARBA00022692"/>
    </source>
</evidence>
<evidence type="ECO:0000256" key="2">
    <source>
        <dbReference type="ARBA" id="ARBA00021549"/>
    </source>
</evidence>
<dbReference type="Gene3D" id="3.55.40.10">
    <property type="entry name" value="minor pseudopilin epsh domain"/>
    <property type="match status" value="1"/>
</dbReference>
<dbReference type="NCBIfam" id="TIGR02532">
    <property type="entry name" value="IV_pilin_GFxxxE"/>
    <property type="match status" value="1"/>
</dbReference>
<dbReference type="InterPro" id="IPR022346">
    <property type="entry name" value="T2SS_GspH"/>
</dbReference>
<evidence type="ECO:0000256" key="4">
    <source>
        <dbReference type="ARBA" id="ARBA00022481"/>
    </source>
</evidence>
<dbReference type="PROSITE" id="PS00409">
    <property type="entry name" value="PROKAR_NTER_METHYL"/>
    <property type="match status" value="1"/>
</dbReference>
<keyword evidence="7 11" id="KW-1133">Transmembrane helix</keyword>
<dbReference type="OrthoDB" id="6183358at2"/>
<dbReference type="Proteomes" id="UP000236745">
    <property type="component" value="Unassembled WGS sequence"/>
</dbReference>
<feature type="transmembrane region" description="Helical" evidence="11">
    <location>
        <begin position="12"/>
        <end position="32"/>
    </location>
</feature>
<dbReference type="RefSeq" id="WP_160115490.1">
    <property type="nucleotide sequence ID" value="NZ_FNVQ01000001.1"/>
</dbReference>
<dbReference type="EMBL" id="FNVQ01000001">
    <property type="protein sequence ID" value="SEG32058.1"/>
    <property type="molecule type" value="Genomic_DNA"/>
</dbReference>
<dbReference type="InterPro" id="IPR045584">
    <property type="entry name" value="Pilin-like"/>
</dbReference>
<dbReference type="AlphaFoldDB" id="A0A1H5Z6N2"/>
<comment type="subcellular location">
    <subcellularLocation>
        <location evidence="1">Cell inner membrane</location>
        <topology evidence="1">Single-pass membrane protein</topology>
    </subcellularLocation>
</comment>
<evidence type="ECO:0000256" key="1">
    <source>
        <dbReference type="ARBA" id="ARBA00004377"/>
    </source>
</evidence>
<evidence type="ECO:0000259" key="12">
    <source>
        <dbReference type="Pfam" id="PF12019"/>
    </source>
</evidence>
<protein>
    <recommendedName>
        <fullName evidence="2">Type II secretion system protein H</fullName>
    </recommendedName>
    <alternativeName>
        <fullName evidence="10">General secretion pathway protein H</fullName>
    </alternativeName>
</protein>
<evidence type="ECO:0000256" key="8">
    <source>
        <dbReference type="ARBA" id="ARBA00023136"/>
    </source>
</evidence>
<name>A0A1H5Z6N2_9GAMM</name>
<dbReference type="InterPro" id="IPR012902">
    <property type="entry name" value="N_methyl_site"/>
</dbReference>
<keyword evidence="6 11" id="KW-0812">Transmembrane</keyword>
<keyword evidence="14" id="KW-1185">Reference proteome</keyword>
<evidence type="ECO:0000256" key="11">
    <source>
        <dbReference type="SAM" id="Phobius"/>
    </source>
</evidence>
<sequence length="154" mass="16193">MKQHFHRGFSLIELMITLLILAILSLVVVPGFQSLISHNRLTSTTNQLLGSLQLARSEAIQSGDDIKVSAIDNDWNQGWTLQTTASGAAPLRVYDDLPGDIRISTVKGSASLTYSAIGATGSSECFTLANSAGERSVEVISSGLAAASEVSCAP</sequence>
<dbReference type="SUPFAM" id="SSF54523">
    <property type="entry name" value="Pili subunits"/>
    <property type="match status" value="1"/>
</dbReference>
<proteinExistence type="inferred from homology"/>
<feature type="domain" description="General secretion pathway GspH" evidence="12">
    <location>
        <begin position="45"/>
        <end position="143"/>
    </location>
</feature>
<evidence type="ECO:0000256" key="5">
    <source>
        <dbReference type="ARBA" id="ARBA00022519"/>
    </source>
</evidence>
<evidence type="ECO:0000313" key="14">
    <source>
        <dbReference type="Proteomes" id="UP000236745"/>
    </source>
</evidence>
<reference evidence="13 14" key="1">
    <citation type="submission" date="2016-10" db="EMBL/GenBank/DDBJ databases">
        <authorList>
            <person name="de Groot N.N."/>
        </authorList>
    </citation>
    <scope>NUCLEOTIDE SEQUENCE [LARGE SCALE GENOMIC DNA]</scope>
    <source>
        <strain evidence="13 14">DSM 22012</strain>
    </source>
</reference>
<dbReference type="Pfam" id="PF12019">
    <property type="entry name" value="GspH"/>
    <property type="match status" value="1"/>
</dbReference>
<keyword evidence="8 11" id="KW-0472">Membrane</keyword>
<dbReference type="Pfam" id="PF07963">
    <property type="entry name" value="N_methyl"/>
    <property type="match status" value="1"/>
</dbReference>
<keyword evidence="5" id="KW-0997">Cell inner membrane</keyword>
<keyword evidence="4" id="KW-0488">Methylation</keyword>
<dbReference type="GO" id="GO:0015627">
    <property type="term" value="C:type II protein secretion system complex"/>
    <property type="evidence" value="ECO:0007669"/>
    <property type="project" value="InterPro"/>
</dbReference>
<evidence type="ECO:0000313" key="13">
    <source>
        <dbReference type="EMBL" id="SEG32058.1"/>
    </source>
</evidence>
<evidence type="ECO:0000256" key="3">
    <source>
        <dbReference type="ARBA" id="ARBA00022475"/>
    </source>
</evidence>
<dbReference type="GO" id="GO:0015628">
    <property type="term" value="P:protein secretion by the type II secretion system"/>
    <property type="evidence" value="ECO:0007669"/>
    <property type="project" value="InterPro"/>
</dbReference>